<comment type="caution">
    <text evidence="1">The sequence shown here is derived from an EMBL/GenBank/DDBJ whole genome shotgun (WGS) entry which is preliminary data.</text>
</comment>
<organism evidence="1">
    <name type="scientific">bioreactor metagenome</name>
    <dbReference type="NCBI Taxonomy" id="1076179"/>
    <lineage>
        <taxon>unclassified sequences</taxon>
        <taxon>metagenomes</taxon>
        <taxon>ecological metagenomes</taxon>
    </lineage>
</organism>
<proteinExistence type="predicted"/>
<evidence type="ECO:0000313" key="1">
    <source>
        <dbReference type="EMBL" id="MPN34382.1"/>
    </source>
</evidence>
<accession>A0A645H7P6</accession>
<sequence length="74" mass="7721">MVGAGENVRKGEYSYLIGSGCQGGGVDAGEVQGADLDLVDGLVLVAQLSIKIDIDQNGPVCLLLHQFGEHEHTL</sequence>
<gene>
    <name evidence="1" type="ORF">SDC9_181875</name>
</gene>
<protein>
    <submittedName>
        <fullName evidence="1">Uncharacterized protein</fullName>
    </submittedName>
</protein>
<dbReference type="EMBL" id="VSSQ01087385">
    <property type="protein sequence ID" value="MPN34382.1"/>
    <property type="molecule type" value="Genomic_DNA"/>
</dbReference>
<name>A0A645H7P6_9ZZZZ</name>
<reference evidence="1" key="1">
    <citation type="submission" date="2019-08" db="EMBL/GenBank/DDBJ databases">
        <authorList>
            <person name="Kucharzyk K."/>
            <person name="Murdoch R.W."/>
            <person name="Higgins S."/>
            <person name="Loffler F."/>
        </authorList>
    </citation>
    <scope>NUCLEOTIDE SEQUENCE</scope>
</reference>
<dbReference type="AlphaFoldDB" id="A0A645H7P6"/>